<evidence type="ECO:0000313" key="3">
    <source>
        <dbReference type="Proteomes" id="UP000006038"/>
    </source>
</evidence>
<protein>
    <submittedName>
        <fullName evidence="2">Uncharacterized protein</fullName>
    </submittedName>
</protein>
<reference evidence="2" key="2">
    <citation type="submission" date="2013-04" db="UniProtKB">
        <authorList>
            <consortium name="EnsemblPlants"/>
        </authorList>
    </citation>
    <scope>IDENTIFICATION</scope>
</reference>
<feature type="region of interest" description="Disordered" evidence="1">
    <location>
        <begin position="1"/>
        <end position="85"/>
    </location>
</feature>
<feature type="compositionally biased region" description="Gly residues" evidence="1">
    <location>
        <begin position="40"/>
        <end position="52"/>
    </location>
</feature>
<feature type="compositionally biased region" description="Low complexity" evidence="1">
    <location>
        <begin position="13"/>
        <end position="27"/>
    </location>
</feature>
<accession>J3MRH9</accession>
<dbReference type="Proteomes" id="UP000006038">
    <property type="component" value="Chromosome 8"/>
</dbReference>
<dbReference type="Gramene" id="OB08G17080.1">
    <property type="protein sequence ID" value="OB08G17080.1"/>
    <property type="gene ID" value="OB08G17080"/>
</dbReference>
<dbReference type="AlphaFoldDB" id="J3MRH9"/>
<reference evidence="2" key="1">
    <citation type="journal article" date="2013" name="Nat. Commun.">
        <title>Whole-genome sequencing of Oryza brachyantha reveals mechanisms underlying Oryza genome evolution.</title>
        <authorList>
            <person name="Chen J."/>
            <person name="Huang Q."/>
            <person name="Gao D."/>
            <person name="Wang J."/>
            <person name="Lang Y."/>
            <person name="Liu T."/>
            <person name="Li B."/>
            <person name="Bai Z."/>
            <person name="Luis Goicoechea J."/>
            <person name="Liang C."/>
            <person name="Chen C."/>
            <person name="Zhang W."/>
            <person name="Sun S."/>
            <person name="Liao Y."/>
            <person name="Zhang X."/>
            <person name="Yang L."/>
            <person name="Song C."/>
            <person name="Wang M."/>
            <person name="Shi J."/>
            <person name="Liu G."/>
            <person name="Liu J."/>
            <person name="Zhou H."/>
            <person name="Zhou W."/>
            <person name="Yu Q."/>
            <person name="An N."/>
            <person name="Chen Y."/>
            <person name="Cai Q."/>
            <person name="Wang B."/>
            <person name="Liu B."/>
            <person name="Min J."/>
            <person name="Huang Y."/>
            <person name="Wu H."/>
            <person name="Li Z."/>
            <person name="Zhang Y."/>
            <person name="Yin Y."/>
            <person name="Song W."/>
            <person name="Jiang J."/>
            <person name="Jackson S.A."/>
            <person name="Wing R.A."/>
            <person name="Wang J."/>
            <person name="Chen M."/>
        </authorList>
    </citation>
    <scope>NUCLEOTIDE SEQUENCE [LARGE SCALE GENOMIC DNA]</scope>
    <source>
        <strain evidence="2">cv. IRGC 101232</strain>
    </source>
</reference>
<organism evidence="2">
    <name type="scientific">Oryza brachyantha</name>
    <name type="common">malo sina</name>
    <dbReference type="NCBI Taxonomy" id="4533"/>
    <lineage>
        <taxon>Eukaryota</taxon>
        <taxon>Viridiplantae</taxon>
        <taxon>Streptophyta</taxon>
        <taxon>Embryophyta</taxon>
        <taxon>Tracheophyta</taxon>
        <taxon>Spermatophyta</taxon>
        <taxon>Magnoliopsida</taxon>
        <taxon>Liliopsida</taxon>
        <taxon>Poales</taxon>
        <taxon>Poaceae</taxon>
        <taxon>BOP clade</taxon>
        <taxon>Oryzoideae</taxon>
        <taxon>Oryzeae</taxon>
        <taxon>Oryzinae</taxon>
        <taxon>Oryza</taxon>
    </lineage>
</organism>
<sequence length="85" mass="8283">MSQGRRTMPQEGASTAASTSCLCSPAAPRRRGGHPILQNGAGGSVGRGGAGGPTSQAALKADAARGRGWHGAVGTGGMSRLLLGN</sequence>
<evidence type="ECO:0000313" key="2">
    <source>
        <dbReference type="EnsemblPlants" id="OB08G17080.1"/>
    </source>
</evidence>
<keyword evidence="3" id="KW-1185">Reference proteome</keyword>
<dbReference type="EnsemblPlants" id="OB08G17080.1">
    <property type="protein sequence ID" value="OB08G17080.1"/>
    <property type="gene ID" value="OB08G17080"/>
</dbReference>
<proteinExistence type="predicted"/>
<name>J3MRH9_ORYBR</name>
<evidence type="ECO:0000256" key="1">
    <source>
        <dbReference type="SAM" id="MobiDB-lite"/>
    </source>
</evidence>
<dbReference type="HOGENOM" id="CLU_2516272_0_0_1"/>